<dbReference type="EMBL" id="QETA01000002">
    <property type="protein sequence ID" value="PWF23908.1"/>
    <property type="molecule type" value="Genomic_DNA"/>
</dbReference>
<accession>A0A2V1K0C7</accession>
<evidence type="ECO:0000313" key="1">
    <source>
        <dbReference type="EMBL" id="PWF23908.1"/>
    </source>
</evidence>
<dbReference type="AlphaFoldDB" id="A0A2V1K0C7"/>
<keyword evidence="2" id="KW-1185">Reference proteome</keyword>
<evidence type="ECO:0000313" key="2">
    <source>
        <dbReference type="Proteomes" id="UP000245212"/>
    </source>
</evidence>
<organism evidence="1 2">
    <name type="scientific">Corticimicrobacter populi</name>
    <dbReference type="NCBI Taxonomy" id="2175229"/>
    <lineage>
        <taxon>Bacteria</taxon>
        <taxon>Pseudomonadati</taxon>
        <taxon>Pseudomonadota</taxon>
        <taxon>Betaproteobacteria</taxon>
        <taxon>Burkholderiales</taxon>
        <taxon>Alcaligenaceae</taxon>
        <taxon>Corticimicrobacter</taxon>
    </lineage>
</organism>
<protein>
    <submittedName>
        <fullName evidence="1">Uncharacterized protein</fullName>
    </submittedName>
</protein>
<proteinExistence type="predicted"/>
<name>A0A2V1K0C7_9BURK</name>
<gene>
    <name evidence="1" type="ORF">DD235_06130</name>
</gene>
<comment type="caution">
    <text evidence="1">The sequence shown here is derived from an EMBL/GenBank/DDBJ whole genome shotgun (WGS) entry which is preliminary data.</text>
</comment>
<dbReference type="Proteomes" id="UP000245212">
    <property type="component" value="Unassembled WGS sequence"/>
</dbReference>
<sequence>MLWLLGAGHAYASCTSVDACESDAVLAPHAEAVIYGPFSSSDARVLYTFIFRDFSVSRVNVIRHVIESWDGHAWIAESDSMSEGSHVVTRNVVSEGKAKYRYRILNEGTENIERWTLSRRVTP</sequence>
<reference evidence="2" key="1">
    <citation type="submission" date="2018-05" db="EMBL/GenBank/DDBJ databases">
        <authorList>
            <person name="Li Y."/>
        </authorList>
    </citation>
    <scope>NUCLEOTIDE SEQUENCE [LARGE SCALE GENOMIC DNA]</scope>
    <source>
        <strain evidence="2">3d-2-2</strain>
    </source>
</reference>